<dbReference type="GO" id="GO:0035999">
    <property type="term" value="P:tetrahydrofolate interconversion"/>
    <property type="evidence" value="ECO:0007669"/>
    <property type="project" value="TreeGrafter"/>
</dbReference>
<evidence type="ECO:0000256" key="1">
    <source>
        <dbReference type="ARBA" id="ARBA00010638"/>
    </source>
</evidence>
<keyword evidence="7" id="KW-0460">Magnesium</keyword>
<dbReference type="PIRSF" id="PIRSF006806">
    <property type="entry name" value="FTHF_cligase"/>
    <property type="match status" value="1"/>
</dbReference>
<feature type="binding site" evidence="6">
    <location>
        <begin position="35"/>
        <end position="39"/>
    </location>
    <ligand>
        <name>ATP</name>
        <dbReference type="ChEBI" id="CHEBI:30616"/>
    </ligand>
</feature>
<organism evidence="8">
    <name type="scientific">Rhipicephalus microplus</name>
    <name type="common">Cattle tick</name>
    <name type="synonym">Boophilus microplus</name>
    <dbReference type="NCBI Taxonomy" id="6941"/>
    <lineage>
        <taxon>Eukaryota</taxon>
        <taxon>Metazoa</taxon>
        <taxon>Ecdysozoa</taxon>
        <taxon>Arthropoda</taxon>
        <taxon>Chelicerata</taxon>
        <taxon>Arachnida</taxon>
        <taxon>Acari</taxon>
        <taxon>Parasitiformes</taxon>
        <taxon>Ixodida</taxon>
        <taxon>Ixodoidea</taxon>
        <taxon>Ixodidae</taxon>
        <taxon>Rhipicephalinae</taxon>
        <taxon>Rhipicephalus</taxon>
        <taxon>Boophilus</taxon>
    </lineage>
</organism>
<proteinExistence type="inferred from homology"/>
<evidence type="ECO:0000256" key="6">
    <source>
        <dbReference type="PIRSR" id="PIRSR006806-1"/>
    </source>
</evidence>
<evidence type="ECO:0000256" key="7">
    <source>
        <dbReference type="RuleBase" id="RU361279"/>
    </source>
</evidence>
<dbReference type="SUPFAM" id="SSF100950">
    <property type="entry name" value="NagB/RpiA/CoA transferase-like"/>
    <property type="match status" value="1"/>
</dbReference>
<evidence type="ECO:0000313" key="8">
    <source>
        <dbReference type="EMBL" id="NOV33637.1"/>
    </source>
</evidence>
<dbReference type="KEGG" id="rmp:119159428"/>
<dbReference type="NCBIfam" id="TIGR02727">
    <property type="entry name" value="MTHFS_bact"/>
    <property type="match status" value="1"/>
</dbReference>
<comment type="catalytic activity">
    <reaction evidence="4 7">
        <text>(6S)-5-formyl-5,6,7,8-tetrahydrofolate + ATP = (6R)-5,10-methenyltetrahydrofolate + ADP + phosphate</text>
        <dbReference type="Rhea" id="RHEA:10488"/>
        <dbReference type="ChEBI" id="CHEBI:30616"/>
        <dbReference type="ChEBI" id="CHEBI:43474"/>
        <dbReference type="ChEBI" id="CHEBI:57455"/>
        <dbReference type="ChEBI" id="CHEBI:57457"/>
        <dbReference type="ChEBI" id="CHEBI:456216"/>
        <dbReference type="EC" id="6.3.3.2"/>
    </reaction>
</comment>
<dbReference type="Pfam" id="PF01812">
    <property type="entry name" value="5-FTHF_cyc-lig"/>
    <property type="match status" value="1"/>
</dbReference>
<dbReference type="OrthoDB" id="2015992at2759"/>
<dbReference type="AlphaFoldDB" id="A0A6M2CJC1"/>
<dbReference type="GO" id="GO:0030272">
    <property type="term" value="F:5-formyltetrahydrofolate cyclo-ligase activity"/>
    <property type="evidence" value="ECO:0007669"/>
    <property type="project" value="UniProtKB-EC"/>
</dbReference>
<keyword evidence="2 6" id="KW-0547">Nucleotide-binding</keyword>
<dbReference type="GO" id="GO:0009396">
    <property type="term" value="P:folic acid-containing compound biosynthetic process"/>
    <property type="evidence" value="ECO:0007669"/>
    <property type="project" value="TreeGrafter"/>
</dbReference>
<dbReference type="RefSeq" id="XP_037268080.1">
    <property type="nucleotide sequence ID" value="XM_037412183.1"/>
</dbReference>
<dbReference type="FunFam" id="3.40.50.10420:FF:000007">
    <property type="entry name" value="5-formyltetrahydrofolate cyclo-ligase"/>
    <property type="match status" value="1"/>
</dbReference>
<dbReference type="PANTHER" id="PTHR23407:SF1">
    <property type="entry name" value="5-FORMYLTETRAHYDROFOLATE CYCLO-LIGASE"/>
    <property type="match status" value="1"/>
</dbReference>
<protein>
    <recommendedName>
        <fullName evidence="5 7">5-formyltetrahydrofolate cyclo-ligase</fullName>
        <ecNumber evidence="5 7">6.3.3.2</ecNumber>
    </recommendedName>
</protein>
<feature type="binding site" evidence="6">
    <location>
        <begin position="170"/>
        <end position="178"/>
    </location>
    <ligand>
        <name>ATP</name>
        <dbReference type="ChEBI" id="CHEBI:30616"/>
    </ligand>
</feature>
<keyword evidence="8" id="KW-0436">Ligase</keyword>
<dbReference type="GO" id="GO:0005739">
    <property type="term" value="C:mitochondrion"/>
    <property type="evidence" value="ECO:0007669"/>
    <property type="project" value="TreeGrafter"/>
</dbReference>
<evidence type="ECO:0000256" key="4">
    <source>
        <dbReference type="ARBA" id="ARBA00036539"/>
    </source>
</evidence>
<dbReference type="CTD" id="10588"/>
<dbReference type="EC" id="6.3.3.2" evidence="5 7"/>
<keyword evidence="3 6" id="KW-0067">ATP-binding</keyword>
<feature type="binding site" evidence="6">
    <location>
        <position position="81"/>
    </location>
    <ligand>
        <name>substrate</name>
    </ligand>
</feature>
<dbReference type="GO" id="GO:0046872">
    <property type="term" value="F:metal ion binding"/>
    <property type="evidence" value="ECO:0007669"/>
    <property type="project" value="UniProtKB-KW"/>
</dbReference>
<evidence type="ECO:0000256" key="2">
    <source>
        <dbReference type="ARBA" id="ARBA00022741"/>
    </source>
</evidence>
<dbReference type="GO" id="GO:0005524">
    <property type="term" value="F:ATP binding"/>
    <property type="evidence" value="ECO:0007669"/>
    <property type="project" value="UniProtKB-KW"/>
</dbReference>
<sequence length="223" mass="25383">MVPLGYLLIEIGTSSLRSFALFSAAMATASIKAAKCAIRAEMKKQLRAMTAEDRLRQSRIILDKFVNHHRYKASNRISIFVNMETEVLTEPIILHILNDGKECFIPKYDDQSRQMDMVKLSSLEELEKLPMTKWHIKQHTDFDPREEALLTGGIDLLVVPAVAFTLQGARLGHGKGYYDVYYSRCLRAQAKMPYTIGLCFRQQLVPSIPLDDHDMIVDEVLHA</sequence>
<keyword evidence="7" id="KW-0479">Metal-binding</keyword>
<evidence type="ECO:0000256" key="5">
    <source>
        <dbReference type="ARBA" id="ARBA00038966"/>
    </source>
</evidence>
<dbReference type="InterPro" id="IPR037171">
    <property type="entry name" value="NagB/RpiA_transferase-like"/>
</dbReference>
<dbReference type="InterPro" id="IPR002698">
    <property type="entry name" value="FTHF_cligase"/>
</dbReference>
<feature type="binding site" evidence="6">
    <location>
        <position position="86"/>
    </location>
    <ligand>
        <name>substrate</name>
    </ligand>
</feature>
<comment type="cofactor">
    <cofactor evidence="7">
        <name>Mg(2+)</name>
        <dbReference type="ChEBI" id="CHEBI:18420"/>
    </cofactor>
</comment>
<evidence type="ECO:0000256" key="3">
    <source>
        <dbReference type="ARBA" id="ARBA00022840"/>
    </source>
</evidence>
<dbReference type="OMA" id="STIYPCQ"/>
<reference evidence="8" key="1">
    <citation type="submission" date="2019-09" db="EMBL/GenBank/DDBJ databases">
        <title>Organ-specific transcriptomic study of the physiology of the cattle tick, Rhipicephalus microplus.</title>
        <authorList>
            <person name="Tirloni L."/>
            <person name="Braz G."/>
            <person name="Gandara A.C.P."/>
            <person name="Sabadin G.A."/>
            <person name="da Silva R.M."/>
            <person name="Guizzo M.G."/>
            <person name="Machado J.A."/>
            <person name="Costa E.P."/>
            <person name="Gomes H.F."/>
            <person name="Moraes J."/>
            <person name="Mota M.B.S."/>
            <person name="Mesquita R.D."/>
            <person name="Alvarenga P.H."/>
            <person name="Alves F."/>
            <person name="Seixas A."/>
            <person name="da Fonseca R.N."/>
            <person name="Fogaca A."/>
            <person name="Logullo C."/>
            <person name="Tanaka A."/>
            <person name="Daffre S."/>
            <person name="Termignoni C."/>
            <person name="Vaz I.S.Jr."/>
            <person name="Oliveira P.L."/>
            <person name="Ribeiro J.M."/>
        </authorList>
    </citation>
    <scope>NUCLEOTIDE SEQUENCE</scope>
    <source>
        <strain evidence="8">Porto Alegre</strain>
    </source>
</reference>
<accession>A0A6M2CJC1</accession>
<dbReference type="PANTHER" id="PTHR23407">
    <property type="entry name" value="ATPASE INHIBITOR/5-FORMYLTETRAHYDROFOLATE CYCLO-LIGASE"/>
    <property type="match status" value="1"/>
</dbReference>
<dbReference type="VEuPathDB" id="VectorBase:LOC119159428"/>
<dbReference type="EMBL" id="GHWJ01000900">
    <property type="protein sequence ID" value="NOV33637.1"/>
    <property type="molecule type" value="Transcribed_RNA"/>
</dbReference>
<dbReference type="Gene3D" id="3.40.50.10420">
    <property type="entry name" value="NagB/RpiA/CoA transferase-like"/>
    <property type="match status" value="1"/>
</dbReference>
<name>A0A6M2CJC1_RHIMP</name>
<dbReference type="InterPro" id="IPR024185">
    <property type="entry name" value="FTHF_cligase-like_sf"/>
</dbReference>
<comment type="similarity">
    <text evidence="1 7">Belongs to the 5-formyltetrahydrofolate cyclo-ligase family.</text>
</comment>